<dbReference type="PANTHER" id="PTHR33741">
    <property type="entry name" value="TRANSMEMBRANE PROTEIN DDB_G0269096-RELATED"/>
    <property type="match status" value="1"/>
</dbReference>
<sequence>MNFFFKQFKKINSENFDKSNLFWSWIGSFLGILAISYFHTDFLDDTDLTLVVGSFGASAVLIYGAVNSPLAQPRNLIGGHIVSAIVGVIAYKLFYSNILFASAIAVSTSIFFMQLTLTLHPPGGATALIAVIGSEQIHELGFLYVIVPIFSGAMILFLIAFIVNNIPKNRAYPESFKNYLKKHYQRYKRKSLKRKRKI</sequence>
<dbReference type="OrthoDB" id="9811720at2"/>
<gene>
    <name evidence="3" type="ORF">CRU91_05555</name>
</gene>
<evidence type="ECO:0000313" key="3">
    <source>
        <dbReference type="EMBL" id="RBQ29049.1"/>
    </source>
</evidence>
<organism evidence="3 4">
    <name type="scientific">Aliarcobacter vitoriensis</name>
    <dbReference type="NCBI Taxonomy" id="2011099"/>
    <lineage>
        <taxon>Bacteria</taxon>
        <taxon>Pseudomonadati</taxon>
        <taxon>Campylobacterota</taxon>
        <taxon>Epsilonproteobacteria</taxon>
        <taxon>Campylobacterales</taxon>
        <taxon>Arcobacteraceae</taxon>
        <taxon>Aliarcobacter</taxon>
    </lineage>
</organism>
<feature type="domain" description="HPP transmembrane region" evidence="2">
    <location>
        <begin position="17"/>
        <end position="173"/>
    </location>
</feature>
<evidence type="ECO:0000313" key="4">
    <source>
        <dbReference type="Proteomes" id="UP000252669"/>
    </source>
</evidence>
<reference evidence="3 4" key="1">
    <citation type="submission" date="2017-10" db="EMBL/GenBank/DDBJ databases">
        <title>Genomics of the genus Arcobacter.</title>
        <authorList>
            <person name="Perez-Cataluna A."/>
            <person name="Figueras M.J."/>
        </authorList>
    </citation>
    <scope>NUCLEOTIDE SEQUENCE [LARGE SCALE GENOMIC DNA]</scope>
    <source>
        <strain evidence="3 4">CECT 9230</strain>
    </source>
</reference>
<name>A0A366MU84_9BACT</name>
<comment type="caution">
    <text evidence="3">The sequence shown here is derived from an EMBL/GenBank/DDBJ whole genome shotgun (WGS) entry which is preliminary data.</text>
</comment>
<dbReference type="AlphaFoldDB" id="A0A366MU84"/>
<feature type="transmembrane region" description="Helical" evidence="1">
    <location>
        <begin position="21"/>
        <end position="40"/>
    </location>
</feature>
<keyword evidence="1" id="KW-0812">Transmembrane</keyword>
<feature type="transmembrane region" description="Helical" evidence="1">
    <location>
        <begin position="100"/>
        <end position="119"/>
    </location>
</feature>
<dbReference type="InterPro" id="IPR058581">
    <property type="entry name" value="TM_HPP"/>
</dbReference>
<dbReference type="EMBL" id="PDKB01000008">
    <property type="protein sequence ID" value="RBQ29049.1"/>
    <property type="molecule type" value="Genomic_DNA"/>
</dbReference>
<dbReference type="PANTHER" id="PTHR33741:SF5">
    <property type="entry name" value="TRANSMEMBRANE PROTEIN DDB_G0269096-RELATED"/>
    <property type="match status" value="1"/>
</dbReference>
<dbReference type="Proteomes" id="UP000252669">
    <property type="component" value="Unassembled WGS sequence"/>
</dbReference>
<keyword evidence="1" id="KW-0472">Membrane</keyword>
<accession>A0A366MU84</accession>
<dbReference type="RefSeq" id="WP_113894227.1">
    <property type="nucleotide sequence ID" value="NZ_JANJGA010000031.1"/>
</dbReference>
<dbReference type="InterPro" id="IPR007065">
    <property type="entry name" value="HPP"/>
</dbReference>
<evidence type="ECO:0000256" key="1">
    <source>
        <dbReference type="SAM" id="Phobius"/>
    </source>
</evidence>
<feature type="transmembrane region" description="Helical" evidence="1">
    <location>
        <begin position="140"/>
        <end position="163"/>
    </location>
</feature>
<keyword evidence="1" id="KW-1133">Transmembrane helix</keyword>
<evidence type="ECO:0000259" key="2">
    <source>
        <dbReference type="Pfam" id="PF04982"/>
    </source>
</evidence>
<dbReference type="Pfam" id="PF04982">
    <property type="entry name" value="TM_HPP"/>
    <property type="match status" value="1"/>
</dbReference>
<proteinExistence type="predicted"/>
<protein>
    <submittedName>
        <fullName evidence="3">HPP family protein</fullName>
    </submittedName>
</protein>
<keyword evidence="4" id="KW-1185">Reference proteome</keyword>
<feature type="transmembrane region" description="Helical" evidence="1">
    <location>
        <begin position="46"/>
        <end position="64"/>
    </location>
</feature>